<keyword evidence="2" id="KW-1185">Reference proteome</keyword>
<evidence type="ECO:0000313" key="2">
    <source>
        <dbReference type="Proteomes" id="UP000050544"/>
    </source>
</evidence>
<dbReference type="Pfam" id="PF01904">
    <property type="entry name" value="DUF72"/>
    <property type="match status" value="1"/>
</dbReference>
<dbReference type="InterPro" id="IPR002763">
    <property type="entry name" value="DUF72"/>
</dbReference>
<organism evidence="1 2">
    <name type="scientific">Thermanaerothrix daxensis</name>
    <dbReference type="NCBI Taxonomy" id="869279"/>
    <lineage>
        <taxon>Bacteria</taxon>
        <taxon>Bacillati</taxon>
        <taxon>Chloroflexota</taxon>
        <taxon>Anaerolineae</taxon>
        <taxon>Anaerolineales</taxon>
        <taxon>Anaerolineaceae</taxon>
        <taxon>Thermanaerothrix</taxon>
    </lineage>
</organism>
<accession>A0A0P6XKM4</accession>
<reference evidence="1 2" key="1">
    <citation type="submission" date="2015-07" db="EMBL/GenBank/DDBJ databases">
        <title>Whole genome sequence of Thermanaerothrix daxensis DSM 23592.</title>
        <authorList>
            <person name="Hemp J."/>
            <person name="Ward L.M."/>
            <person name="Pace L.A."/>
            <person name="Fischer W.W."/>
        </authorList>
    </citation>
    <scope>NUCLEOTIDE SEQUENCE [LARGE SCALE GENOMIC DNA]</scope>
    <source>
        <strain evidence="1 2">GNS-1</strain>
    </source>
</reference>
<dbReference type="RefSeq" id="WP_054520392.1">
    <property type="nucleotide sequence ID" value="NZ_LGKO01000002.1"/>
</dbReference>
<dbReference type="EMBL" id="LGKO01000002">
    <property type="protein sequence ID" value="KPL83967.1"/>
    <property type="molecule type" value="Genomic_DNA"/>
</dbReference>
<dbReference type="STRING" id="869279.SE15_01825"/>
<proteinExistence type="predicted"/>
<name>A0A0P6XKM4_9CHLR</name>
<sequence length="257" mass="29558">MTLPACAPQFYIGTSGWAYPHWRGRFYPPDLPSSQRFAFYARHFNAVEINATFYRAFKEPTYMKWAAQAPGGFRYVVKAPKTITHRKYLEDVEEDIRAFCASARHLEDKLGVILLQLAPGTPYDPPRLHRALLAFGNPSRVAVEFRHPRWLTEETRALLADLGAAFCEADSPKSRPLGWVTAPVAYFRLHGRSHWYYHNYTQEELSEIADWIRRAIQQGAQTVYVFFNNDFEAFAPYNALALRRILGEAEIAPNLVQ</sequence>
<evidence type="ECO:0000313" key="1">
    <source>
        <dbReference type="EMBL" id="KPL83967.1"/>
    </source>
</evidence>
<dbReference type="AlphaFoldDB" id="A0A0P6XKM4"/>
<gene>
    <name evidence="1" type="ORF">SE15_01825</name>
</gene>
<comment type="caution">
    <text evidence="1">The sequence shown here is derived from an EMBL/GenBank/DDBJ whole genome shotgun (WGS) entry which is preliminary data.</text>
</comment>
<protein>
    <recommendedName>
        <fullName evidence="3">Histidine kinase</fullName>
    </recommendedName>
</protein>
<dbReference type="InterPro" id="IPR036520">
    <property type="entry name" value="UPF0759_sf"/>
</dbReference>
<evidence type="ECO:0008006" key="3">
    <source>
        <dbReference type="Google" id="ProtNLM"/>
    </source>
</evidence>
<dbReference type="Proteomes" id="UP000050544">
    <property type="component" value="Unassembled WGS sequence"/>
</dbReference>
<dbReference type="SUPFAM" id="SSF117396">
    <property type="entry name" value="TM1631-like"/>
    <property type="match status" value="1"/>
</dbReference>
<dbReference type="OrthoDB" id="9780310at2"/>
<dbReference type="Gene3D" id="3.20.20.410">
    <property type="entry name" value="Protein of unknown function UPF0759"/>
    <property type="match status" value="1"/>
</dbReference>
<dbReference type="PANTHER" id="PTHR30348:SF4">
    <property type="entry name" value="DUF72 DOMAIN-CONTAINING PROTEIN"/>
    <property type="match status" value="1"/>
</dbReference>
<dbReference type="PANTHER" id="PTHR30348">
    <property type="entry name" value="UNCHARACTERIZED PROTEIN YECE"/>
    <property type="match status" value="1"/>
</dbReference>